<evidence type="ECO:0000313" key="4">
    <source>
        <dbReference type="EMBL" id="WIA08101.1"/>
    </source>
</evidence>
<keyword evidence="5" id="KW-1185">Reference proteome</keyword>
<protein>
    <recommendedName>
        <fullName evidence="3">Formamidopyrimidine-DNA glycosylase H2TH DNA-binding domain-containing protein</fullName>
    </recommendedName>
</protein>
<dbReference type="InterPro" id="IPR035937">
    <property type="entry name" value="FPG_N"/>
</dbReference>
<evidence type="ECO:0000256" key="2">
    <source>
        <dbReference type="SAM" id="MobiDB-lite"/>
    </source>
</evidence>
<name>A0ABY8TJV0_TETOB</name>
<comment type="similarity">
    <text evidence="1">Belongs to the FPG family.</text>
</comment>
<dbReference type="InterPro" id="IPR010979">
    <property type="entry name" value="Ribosomal_uS13-like_H2TH"/>
</dbReference>
<feature type="region of interest" description="Disordered" evidence="2">
    <location>
        <begin position="280"/>
        <end position="300"/>
    </location>
</feature>
<dbReference type="Gene3D" id="1.10.720.30">
    <property type="entry name" value="SAP domain"/>
    <property type="match status" value="1"/>
</dbReference>
<gene>
    <name evidence="4" type="ORF">OEZ85_007563</name>
</gene>
<feature type="compositionally biased region" description="Low complexity" evidence="2">
    <location>
        <begin position="450"/>
        <end position="470"/>
    </location>
</feature>
<evidence type="ECO:0000259" key="3">
    <source>
        <dbReference type="SMART" id="SM01232"/>
    </source>
</evidence>
<dbReference type="SMART" id="SM01232">
    <property type="entry name" value="H2TH"/>
    <property type="match status" value="1"/>
</dbReference>
<dbReference type="Proteomes" id="UP001244341">
    <property type="component" value="Chromosome 1b"/>
</dbReference>
<accession>A0ABY8TJV0</accession>
<dbReference type="EMBL" id="CP126208">
    <property type="protein sequence ID" value="WIA08101.1"/>
    <property type="molecule type" value="Genomic_DNA"/>
</dbReference>
<evidence type="ECO:0000256" key="1">
    <source>
        <dbReference type="ARBA" id="ARBA00009409"/>
    </source>
</evidence>
<reference evidence="4 5" key="1">
    <citation type="submission" date="2023-05" db="EMBL/GenBank/DDBJ databases">
        <title>A 100% complete, gapless, phased diploid assembly of the Scenedesmus obliquus UTEX 3031 genome.</title>
        <authorList>
            <person name="Biondi T.C."/>
            <person name="Hanschen E.R."/>
            <person name="Kwon T."/>
            <person name="Eng W."/>
            <person name="Kruse C.P.S."/>
            <person name="Koehler S.I."/>
            <person name="Kunde Y."/>
            <person name="Gleasner C.D."/>
            <person name="You Mak K.T."/>
            <person name="Polle J."/>
            <person name="Hovde B.T."/>
            <person name="Starkenburg S.R."/>
        </authorList>
    </citation>
    <scope>NUCLEOTIDE SEQUENCE [LARGE SCALE GENOMIC DNA]</scope>
    <source>
        <strain evidence="4 5">DOE0152z</strain>
    </source>
</reference>
<feature type="region of interest" description="Disordered" evidence="2">
    <location>
        <begin position="405"/>
        <end position="424"/>
    </location>
</feature>
<proteinExistence type="inferred from homology"/>
<feature type="region of interest" description="Disordered" evidence="2">
    <location>
        <begin position="67"/>
        <end position="87"/>
    </location>
</feature>
<dbReference type="PANTHER" id="PTHR42697:SF1">
    <property type="entry name" value="ENDONUCLEASE 8"/>
    <property type="match status" value="1"/>
</dbReference>
<evidence type="ECO:0000313" key="5">
    <source>
        <dbReference type="Proteomes" id="UP001244341"/>
    </source>
</evidence>
<feature type="region of interest" description="Disordered" evidence="2">
    <location>
        <begin position="450"/>
        <end position="483"/>
    </location>
</feature>
<organism evidence="4 5">
    <name type="scientific">Tetradesmus obliquus</name>
    <name type="common">Green alga</name>
    <name type="synonym">Acutodesmus obliquus</name>
    <dbReference type="NCBI Taxonomy" id="3088"/>
    <lineage>
        <taxon>Eukaryota</taxon>
        <taxon>Viridiplantae</taxon>
        <taxon>Chlorophyta</taxon>
        <taxon>core chlorophytes</taxon>
        <taxon>Chlorophyceae</taxon>
        <taxon>CS clade</taxon>
        <taxon>Sphaeropleales</taxon>
        <taxon>Scenedesmaceae</taxon>
        <taxon>Tetradesmus</taxon>
    </lineage>
</organism>
<dbReference type="SUPFAM" id="SSF81624">
    <property type="entry name" value="N-terminal domain of MutM-like DNA repair proteins"/>
    <property type="match status" value="1"/>
</dbReference>
<sequence length="544" mass="55344">MVEGHQCHRVGAAHRRLLIGKAFEATSPNGRFVEGAAAITGKVLSRIEVHGKNLFYFFSGSSSGSNGSGPGSSSAAAAGTTPPPAATAAAASPAVLPSQLVAHLSAMTVQHGGLGLYQEKVSKLGPDPLRPSDDKERFWARVSSSRKPIGLLLMDQSAVAGVGNIYRAEILFKARVHPEQPGNSISRAAFDTIWGHCVELLRRGFSSGSILTVDPEDAKTLGKPWTRRYIYNQRQCGVCKGPVTTWDMAGRTVYCCSTCQLLQLNIASGTAAAAAAAGEAGKAAKSRKRPDSKSSKQDSTATAAAAAVDAAAAAAKQLLSPSRLKSMAAAQVAKEFVSHCAPDDPAELAPSKMTCALLRQALLALSMDARGTKQQLVERLEAAQAAMAAAPAAAAAAGGVAVNVAGSSSRSSSEDEVDRAEERLAGNLSVPAAKRRRVARKPTAAAAAAADSAAVAAPVTPSPKPSSSAGSRRRRPRSTAASPAAAAAAAAAAVPAGGNDLGIASASAAAAEKAAAGENRAVEHVALFADAATEAMMFGGQQQE</sequence>
<dbReference type="InterPro" id="IPR015886">
    <property type="entry name" value="H2TH_FPG"/>
</dbReference>
<dbReference type="InterPro" id="IPR036361">
    <property type="entry name" value="SAP_dom_sf"/>
</dbReference>
<dbReference type="Gene3D" id="1.10.8.50">
    <property type="match status" value="1"/>
</dbReference>
<dbReference type="Pfam" id="PF06831">
    <property type="entry name" value="H2TH"/>
    <property type="match status" value="1"/>
</dbReference>
<dbReference type="PANTHER" id="PTHR42697">
    <property type="entry name" value="ENDONUCLEASE 8"/>
    <property type="match status" value="1"/>
</dbReference>
<feature type="domain" description="Formamidopyrimidine-DNA glycosylase H2TH DNA-binding" evidence="3">
    <location>
        <begin position="124"/>
        <end position="216"/>
    </location>
</feature>
<dbReference type="SUPFAM" id="SSF46946">
    <property type="entry name" value="S13-like H2TH domain"/>
    <property type="match status" value="1"/>
</dbReference>